<dbReference type="PROSITE" id="PS50011">
    <property type="entry name" value="PROTEIN_KINASE_DOM"/>
    <property type="match status" value="1"/>
</dbReference>
<protein>
    <recommendedName>
        <fullName evidence="3">Protein kinase domain-containing protein</fullName>
    </recommendedName>
</protein>
<dbReference type="EMBL" id="CAJGYO010000007">
    <property type="protein sequence ID" value="CAD6246070.1"/>
    <property type="molecule type" value="Genomic_DNA"/>
</dbReference>
<keyword evidence="2" id="KW-0067">ATP-binding</keyword>
<dbReference type="InterPro" id="IPR011009">
    <property type="entry name" value="Kinase-like_dom_sf"/>
</dbReference>
<comment type="caution">
    <text evidence="4">The sequence shown here is derived from an EMBL/GenBank/DDBJ whole genome shotgun (WGS) entry which is preliminary data.</text>
</comment>
<evidence type="ECO:0000259" key="3">
    <source>
        <dbReference type="PROSITE" id="PS50011"/>
    </source>
</evidence>
<dbReference type="Proteomes" id="UP000604825">
    <property type="component" value="Unassembled WGS sequence"/>
</dbReference>
<keyword evidence="5" id="KW-1185">Reference proteome</keyword>
<dbReference type="PANTHER" id="PTHR27001:SF931">
    <property type="entry name" value="OS11G0664100 PROTEIN"/>
    <property type="match status" value="1"/>
</dbReference>
<proteinExistence type="predicted"/>
<evidence type="ECO:0000313" key="4">
    <source>
        <dbReference type="EMBL" id="CAD6246070.1"/>
    </source>
</evidence>
<evidence type="ECO:0000256" key="2">
    <source>
        <dbReference type="ARBA" id="ARBA00022840"/>
    </source>
</evidence>
<dbReference type="AlphaFoldDB" id="A0A811PF95"/>
<evidence type="ECO:0000256" key="1">
    <source>
        <dbReference type="ARBA" id="ARBA00022741"/>
    </source>
</evidence>
<dbReference type="InterPro" id="IPR000719">
    <property type="entry name" value="Prot_kinase_dom"/>
</dbReference>
<dbReference type="SUPFAM" id="SSF56112">
    <property type="entry name" value="Protein kinase-like (PK-like)"/>
    <property type="match status" value="1"/>
</dbReference>
<name>A0A811PF95_9POAL</name>
<accession>A0A811PF95</accession>
<evidence type="ECO:0000313" key="5">
    <source>
        <dbReference type="Proteomes" id="UP000604825"/>
    </source>
</evidence>
<reference evidence="4" key="1">
    <citation type="submission" date="2020-10" db="EMBL/GenBank/DDBJ databases">
        <authorList>
            <person name="Han B."/>
            <person name="Lu T."/>
            <person name="Zhao Q."/>
            <person name="Huang X."/>
            <person name="Zhao Y."/>
        </authorList>
    </citation>
    <scope>NUCLEOTIDE SEQUENCE</scope>
</reference>
<dbReference type="GO" id="GO:0004672">
    <property type="term" value="F:protein kinase activity"/>
    <property type="evidence" value="ECO:0007669"/>
    <property type="project" value="InterPro"/>
</dbReference>
<dbReference type="Gene3D" id="1.10.510.10">
    <property type="entry name" value="Transferase(Phosphotransferase) domain 1"/>
    <property type="match status" value="1"/>
</dbReference>
<dbReference type="GO" id="GO:0005524">
    <property type="term" value="F:ATP binding"/>
    <property type="evidence" value="ECO:0007669"/>
    <property type="project" value="UniProtKB-KW"/>
</dbReference>
<dbReference type="OrthoDB" id="778574at2759"/>
<organism evidence="4 5">
    <name type="scientific">Miscanthus lutarioriparius</name>
    <dbReference type="NCBI Taxonomy" id="422564"/>
    <lineage>
        <taxon>Eukaryota</taxon>
        <taxon>Viridiplantae</taxon>
        <taxon>Streptophyta</taxon>
        <taxon>Embryophyta</taxon>
        <taxon>Tracheophyta</taxon>
        <taxon>Spermatophyta</taxon>
        <taxon>Magnoliopsida</taxon>
        <taxon>Liliopsida</taxon>
        <taxon>Poales</taxon>
        <taxon>Poaceae</taxon>
        <taxon>PACMAD clade</taxon>
        <taxon>Panicoideae</taxon>
        <taxon>Andropogonodae</taxon>
        <taxon>Andropogoneae</taxon>
        <taxon>Saccharinae</taxon>
        <taxon>Miscanthus</taxon>
    </lineage>
</organism>
<feature type="domain" description="Protein kinase" evidence="3">
    <location>
        <begin position="1"/>
        <end position="231"/>
    </location>
</feature>
<sequence>MKRLASSTKQEISALSRISHQNVIKLGGYAYADEYFALVYERVQQDLEGYKPPNKVELDNLLLGLARGLRAIHSAKFIHWDIQPRNILLMKDGTVQIADFGLATKRNEKMKFFNDRRHGVFNPDDTEDAKEKFDVFCFGNILRQLVLREKDRWSPTKCARTLLSDRCIRGDPNERPSIDEVVSAIKLNRDVLSLLRIMLTSENNVLIENFIAQDIQNEMEPESSSRKRKKH</sequence>
<gene>
    <name evidence="4" type="ORF">NCGR_LOCUS30343</name>
</gene>
<keyword evidence="1" id="KW-0547">Nucleotide-binding</keyword>
<dbReference type="GO" id="GO:0005886">
    <property type="term" value="C:plasma membrane"/>
    <property type="evidence" value="ECO:0007669"/>
    <property type="project" value="TreeGrafter"/>
</dbReference>
<dbReference type="Pfam" id="PF00069">
    <property type="entry name" value="Pkinase"/>
    <property type="match status" value="1"/>
</dbReference>
<dbReference type="PANTHER" id="PTHR27001">
    <property type="entry name" value="OS01G0253100 PROTEIN"/>
    <property type="match status" value="1"/>
</dbReference>